<feature type="chain" id="PRO_5043479339" description="Solute-binding protein family 5 domain-containing protein" evidence="5">
    <location>
        <begin position="24"/>
        <end position="569"/>
    </location>
</feature>
<evidence type="ECO:0000259" key="6">
    <source>
        <dbReference type="Pfam" id="PF00496"/>
    </source>
</evidence>
<protein>
    <recommendedName>
        <fullName evidence="6">Solute-binding protein family 5 domain-containing protein</fullName>
    </recommendedName>
</protein>
<comment type="similarity">
    <text evidence="2">Belongs to the bacterial solute-binding protein 5 family.</text>
</comment>
<dbReference type="InterPro" id="IPR039424">
    <property type="entry name" value="SBP_5"/>
</dbReference>
<dbReference type="GO" id="GO:0030313">
    <property type="term" value="C:cell envelope"/>
    <property type="evidence" value="ECO:0007669"/>
    <property type="project" value="UniProtKB-SubCell"/>
</dbReference>
<feature type="domain" description="Solute-binding protein family 5" evidence="6">
    <location>
        <begin position="30"/>
        <end position="108"/>
    </location>
</feature>
<dbReference type="CDD" id="cd08504">
    <property type="entry name" value="PBP2_OppA"/>
    <property type="match status" value="1"/>
</dbReference>
<keyword evidence="3" id="KW-0813">Transport</keyword>
<reference evidence="7" key="1">
    <citation type="submission" date="2020-10" db="EMBL/GenBank/DDBJ databases">
        <authorList>
            <person name="Kadnikov V."/>
            <person name="Beletsky A.V."/>
            <person name="Mardanov A.V."/>
            <person name="Karnachuk O.V."/>
            <person name="Ravin N.V."/>
        </authorList>
    </citation>
    <scope>NUCLEOTIDE SEQUENCE</scope>
    <source>
        <strain evidence="7">Bu02</strain>
    </source>
</reference>
<dbReference type="PANTHER" id="PTHR30290:SF10">
    <property type="entry name" value="PERIPLASMIC OLIGOPEPTIDE-BINDING PROTEIN-RELATED"/>
    <property type="match status" value="1"/>
</dbReference>
<evidence type="ECO:0000256" key="5">
    <source>
        <dbReference type="SAM" id="SignalP"/>
    </source>
</evidence>
<name>A0AAT9LBI1_9FIRM</name>
<dbReference type="PANTHER" id="PTHR30290">
    <property type="entry name" value="PERIPLASMIC BINDING COMPONENT OF ABC TRANSPORTER"/>
    <property type="match status" value="1"/>
</dbReference>
<dbReference type="GO" id="GO:1904680">
    <property type="term" value="F:peptide transmembrane transporter activity"/>
    <property type="evidence" value="ECO:0007669"/>
    <property type="project" value="TreeGrafter"/>
</dbReference>
<proteinExistence type="inferred from homology"/>
<accession>A0AAT9LBI1</accession>
<dbReference type="AlphaFoldDB" id="A0AAT9LBI1"/>
<dbReference type="InterPro" id="IPR000914">
    <property type="entry name" value="SBP_5_dom"/>
</dbReference>
<feature type="signal peptide" evidence="5">
    <location>
        <begin position="1"/>
        <end position="23"/>
    </location>
</feature>
<comment type="subcellular location">
    <subcellularLocation>
        <location evidence="1">Cell envelope</location>
    </subcellularLocation>
</comment>
<evidence type="ECO:0000313" key="7">
    <source>
        <dbReference type="EMBL" id="QUL98114.1"/>
    </source>
</evidence>
<reference evidence="7" key="2">
    <citation type="journal article" date="2023" name="Biology">
        <title>Prokaryotic Life Associated with Coal-Fire Gas Vents Revealed by Metagenomics.</title>
        <authorList>
            <person name="Kadnikov V.V."/>
            <person name="Mardanov A.V."/>
            <person name="Beletsky A.V."/>
            <person name="Karnachuk O.V."/>
            <person name="Ravin N.V."/>
        </authorList>
    </citation>
    <scope>NUCLEOTIDE SEQUENCE</scope>
    <source>
        <strain evidence="7">Bu02</strain>
    </source>
</reference>
<gene>
    <name evidence="7" type="ORF">IMF26_08660</name>
</gene>
<dbReference type="PROSITE" id="PS51257">
    <property type="entry name" value="PROKAR_LIPOPROTEIN"/>
    <property type="match status" value="1"/>
</dbReference>
<feature type="domain" description="Solute-binding protein family 5" evidence="6">
    <location>
        <begin position="243"/>
        <end position="559"/>
    </location>
</feature>
<dbReference type="SUPFAM" id="SSF53850">
    <property type="entry name" value="Periplasmic binding protein-like II"/>
    <property type="match status" value="2"/>
</dbReference>
<dbReference type="KEGG" id="fcz:IMF26_08660"/>
<evidence type="ECO:0000256" key="2">
    <source>
        <dbReference type="ARBA" id="ARBA00005695"/>
    </source>
</evidence>
<dbReference type="Gene3D" id="3.10.105.10">
    <property type="entry name" value="Dipeptide-binding Protein, Domain 3"/>
    <property type="match status" value="2"/>
</dbReference>
<evidence type="ECO:0000256" key="1">
    <source>
        <dbReference type="ARBA" id="ARBA00004196"/>
    </source>
</evidence>
<dbReference type="Gene3D" id="3.40.190.10">
    <property type="entry name" value="Periplasmic binding protein-like II"/>
    <property type="match status" value="1"/>
</dbReference>
<organism evidence="7">
    <name type="scientific">Candidatus Fermentithermobacillus carboniphilus</name>
    <dbReference type="NCBI Taxonomy" id="3085328"/>
    <lineage>
        <taxon>Bacteria</taxon>
        <taxon>Bacillati</taxon>
        <taxon>Bacillota</taxon>
        <taxon>Candidatus Fermentithermobacillia</taxon>
        <taxon>Candidatus Fermentithermobacillales</taxon>
        <taxon>Candidatus Fermentithermobacillaceae</taxon>
        <taxon>Candidatus Fermentithermobacillus</taxon>
    </lineage>
</organism>
<sequence length="569" mass="64231">MRFKKWFSALVCGLLLLSLVAGCSPGQPLPPIKFLSGDSEVAKKYAMGLQEIVRKGLGIELTLENVDFKTRLQKMRDGDFAIVMAGWAADYNDPMTFLDMWTTNSPYNDVKWSNKQYDDLIAKAKASGDQAERMNLMAQAEKILLEELPIIPIYWPQRNYAEHPWVKGIIRTAIGPGNDWKFAYTEGRPGGDDPQHLNLNLGEEPPDLQSITTTDTVSFDVLNACLEGLVRLGPDGQYKQGSGLAESWTVSEDGTKYTFKLKKGLKWSDGTPLTAHDFEYAWKKAVDPRTASQYNYMLFYIKGAEDVANIQLPDKEKEPAKYKEAEAAIQAAMDKMGVKAVDDLTLEVELVAKNNIFISLTAFPTYFPLNQKAHEKWGDKYATEKDKMLFCGPFVIDQWEHGSKMVLKKNPNYWDAKNVKLEYIQFDMIKDINTPISMYEANQLDAIGVPGDFIPKFQKERPQEFHQMAEAVAWYLECNLNHPVLKDPKFRKALSMAIDRQAYCDNVLRNYSKPATGLTPPSIAGKDATESFHDKYIGNILPATGNPQEAQKLLKESLKQLGYALPKQK</sequence>
<dbReference type="GO" id="GO:0015833">
    <property type="term" value="P:peptide transport"/>
    <property type="evidence" value="ECO:0007669"/>
    <property type="project" value="TreeGrafter"/>
</dbReference>
<evidence type="ECO:0000256" key="3">
    <source>
        <dbReference type="ARBA" id="ARBA00022448"/>
    </source>
</evidence>
<dbReference type="Pfam" id="PF00496">
    <property type="entry name" value="SBP_bac_5"/>
    <property type="match status" value="2"/>
</dbReference>
<dbReference type="EMBL" id="CP062796">
    <property type="protein sequence ID" value="QUL98114.1"/>
    <property type="molecule type" value="Genomic_DNA"/>
</dbReference>
<evidence type="ECO:0000256" key="4">
    <source>
        <dbReference type="ARBA" id="ARBA00022729"/>
    </source>
</evidence>
<keyword evidence="4 5" id="KW-0732">Signal</keyword>